<evidence type="ECO:0000313" key="3">
    <source>
        <dbReference type="Proteomes" id="UP000324392"/>
    </source>
</evidence>
<proteinExistence type="predicted"/>
<dbReference type="RefSeq" id="WP_006708302.1">
    <property type="nucleotide sequence ID" value="NZ_AP019531.1"/>
</dbReference>
<dbReference type="PANTHER" id="PTHR37829:SF3">
    <property type="entry name" value="PROTEIN JAYE-RELATED"/>
    <property type="match status" value="1"/>
</dbReference>
<evidence type="ECO:0000313" key="2">
    <source>
        <dbReference type="EMBL" id="BBI92815.1"/>
    </source>
</evidence>
<evidence type="ECO:0000259" key="1">
    <source>
        <dbReference type="Pfam" id="PF07157"/>
    </source>
</evidence>
<dbReference type="Pfam" id="PF07157">
    <property type="entry name" value="DNA_circ_N"/>
    <property type="match status" value="1"/>
</dbReference>
<dbReference type="EMBL" id="AP019531">
    <property type="protein sequence ID" value="BBI92815.1"/>
    <property type="molecule type" value="Genomic_DNA"/>
</dbReference>
<reference evidence="2 3" key="1">
    <citation type="submission" date="2019-03" db="EMBL/GenBank/DDBJ databases">
        <title>The genome sequence of Candidatus Serratia symbiotica strain IS.</title>
        <authorList>
            <person name="Nikoh N."/>
            <person name="Koga R."/>
            <person name="Oshima K."/>
            <person name="Hattori M."/>
            <person name="Fukatsu T."/>
        </authorList>
    </citation>
    <scope>NUCLEOTIDE SEQUENCE [LARGE SCALE GENOMIC DNA]</scope>
    <source>
        <strain evidence="2 3">IS</strain>
    </source>
</reference>
<sequence>MALITDAISSLLGGGDNWDWFEHIHPASFRGVPFAVVSAESVFGRRQAVHEYPYRNTVWVEDLGRGTRKLTIRGFIVHNSLAYDAPDVITQRNSLVAACEAEGAGTLIHPTLGELTVSVPDGGLRVLESVDNGRSFEFTLTLIESGLKVFAITGNTQAASLVQTHWLRTGLMAAPKFIATVKGEIRSVTLTIKTLRNTAAFWGNRVKDTANEVTNLSNVLKSTFGCARYGRYNKGFVGGGVSGSTGTVNRTSDTKNQPGLVMRKMAEAVTRRSDLLAKTATFEGVNSVDAFPGNAKTIIDAVMTFTGSVEEKIRMLETLASYRNATFYATDSEDAIAQSATTLLCVLSAGALAVVAVEYEPSSYDDAILMLNRVCDTLDDVLLMVADAGDDDDYLNLLETRNALVNAYGQKGADLSSLTQVGLSASLPALTLANRLYQNAARGDALVQSVQPRHPAFMPTKFRALRK</sequence>
<dbReference type="Proteomes" id="UP000324392">
    <property type="component" value="Chromosome"/>
</dbReference>
<protein>
    <submittedName>
        <fullName evidence="2">DNA circulation protein</fullName>
    </submittedName>
</protein>
<feature type="domain" description="DNA circulation N-terminal" evidence="1">
    <location>
        <begin position="24"/>
        <end position="117"/>
    </location>
</feature>
<dbReference type="PANTHER" id="PTHR37829">
    <property type="entry name" value="PHAGE-LIKE ELEMENT PBSX PROTEIN XKDT"/>
    <property type="match status" value="1"/>
</dbReference>
<organism evidence="2 3">
    <name type="scientific">Serratia symbiotica</name>
    <dbReference type="NCBI Taxonomy" id="138074"/>
    <lineage>
        <taxon>Bacteria</taxon>
        <taxon>Pseudomonadati</taxon>
        <taxon>Pseudomonadota</taxon>
        <taxon>Gammaproteobacteria</taxon>
        <taxon>Enterobacterales</taxon>
        <taxon>Yersiniaceae</taxon>
        <taxon>Serratia</taxon>
    </lineage>
</organism>
<dbReference type="AlphaFoldDB" id="A0A455VSB2"/>
<dbReference type="InterPro" id="IPR009826">
    <property type="entry name" value="DNA_circ_N"/>
</dbReference>
<accession>A0A455VSB2</accession>
<gene>
    <name evidence="2" type="ORF">SSYIS1_27210</name>
</gene>
<dbReference type="InterPro" id="IPR052399">
    <property type="entry name" value="Phage_Baseplate_Assmbl_Protein"/>
</dbReference>
<name>A0A455VSB2_9GAMM</name>